<sequence>MRFITWCIIGIAVFYVVKGVKKGTFPQVTKENFNELNSRYTQEEPITRMNQHLQAVANNPLTGNFPTQNGI</sequence>
<reference evidence="1 2" key="1">
    <citation type="submission" date="2024-06" db="EMBL/GenBank/DDBJ databases">
        <title>Sorghum-associated microbial communities from plants grown in Nebraska, USA.</title>
        <authorList>
            <person name="Schachtman D."/>
        </authorList>
    </citation>
    <scope>NUCLEOTIDE SEQUENCE [LARGE SCALE GENOMIC DNA]</scope>
    <source>
        <strain evidence="1 2">736</strain>
    </source>
</reference>
<dbReference type="Proteomes" id="UP001549363">
    <property type="component" value="Unassembled WGS sequence"/>
</dbReference>
<protein>
    <submittedName>
        <fullName evidence="1">Uncharacterized protein</fullName>
    </submittedName>
</protein>
<dbReference type="RefSeq" id="WP_054768534.1">
    <property type="nucleotide sequence ID" value="NZ_CP073713.1"/>
</dbReference>
<name>A0ABV2PHF2_9BACI</name>
<comment type="caution">
    <text evidence="1">The sequence shown here is derived from an EMBL/GenBank/DDBJ whole genome shotgun (WGS) entry which is preliminary data.</text>
</comment>
<evidence type="ECO:0000313" key="1">
    <source>
        <dbReference type="EMBL" id="MET4560368.1"/>
    </source>
</evidence>
<evidence type="ECO:0000313" key="2">
    <source>
        <dbReference type="Proteomes" id="UP001549363"/>
    </source>
</evidence>
<organism evidence="1 2">
    <name type="scientific">Lysinibacillus parviboronicapiens</name>
    <dbReference type="NCBI Taxonomy" id="436516"/>
    <lineage>
        <taxon>Bacteria</taxon>
        <taxon>Bacillati</taxon>
        <taxon>Bacillota</taxon>
        <taxon>Bacilli</taxon>
        <taxon>Bacillales</taxon>
        <taxon>Bacillaceae</taxon>
        <taxon>Lysinibacillus</taxon>
    </lineage>
</organism>
<accession>A0ABV2PHF2</accession>
<proteinExistence type="predicted"/>
<gene>
    <name evidence="1" type="ORF">ABIA69_001512</name>
</gene>
<keyword evidence="2" id="KW-1185">Reference proteome</keyword>
<dbReference type="EMBL" id="JBEPSB010000005">
    <property type="protein sequence ID" value="MET4560368.1"/>
    <property type="molecule type" value="Genomic_DNA"/>
</dbReference>